<comment type="catalytic activity">
    <reaction evidence="7">
        <text>DNA(n) + a 2'-deoxyribonucleoside 5'-triphosphate = DNA(n+1) + diphosphate</text>
        <dbReference type="Rhea" id="RHEA:22508"/>
        <dbReference type="Rhea" id="RHEA-COMP:17339"/>
        <dbReference type="Rhea" id="RHEA-COMP:17340"/>
        <dbReference type="ChEBI" id="CHEBI:33019"/>
        <dbReference type="ChEBI" id="CHEBI:61560"/>
        <dbReference type="ChEBI" id="CHEBI:173112"/>
        <dbReference type="EC" id="2.7.7.7"/>
    </reaction>
</comment>
<dbReference type="SUPFAM" id="SSF52540">
    <property type="entry name" value="P-loop containing nucleoside triphosphate hydrolases"/>
    <property type="match status" value="1"/>
</dbReference>
<gene>
    <name evidence="8" type="primary">holA</name>
    <name evidence="8" type="ORF">LRX75_03875</name>
</gene>
<dbReference type="InterPro" id="IPR005790">
    <property type="entry name" value="DNA_polIII_delta"/>
</dbReference>
<dbReference type="RefSeq" id="WP_231812098.1">
    <property type="nucleotide sequence ID" value="NZ_JAJOZR010000002.1"/>
</dbReference>
<dbReference type="GO" id="GO:0003887">
    <property type="term" value="F:DNA-directed DNA polymerase activity"/>
    <property type="evidence" value="ECO:0007669"/>
    <property type="project" value="UniProtKB-KW"/>
</dbReference>
<evidence type="ECO:0000256" key="2">
    <source>
        <dbReference type="ARBA" id="ARBA00022679"/>
    </source>
</evidence>
<keyword evidence="5" id="KW-0239">DNA-directed DNA polymerase</keyword>
<dbReference type="Gene3D" id="1.10.8.60">
    <property type="match status" value="1"/>
</dbReference>
<dbReference type="GO" id="GO:0009360">
    <property type="term" value="C:DNA polymerase III complex"/>
    <property type="evidence" value="ECO:0007669"/>
    <property type="project" value="TreeGrafter"/>
</dbReference>
<dbReference type="GO" id="GO:0006261">
    <property type="term" value="P:DNA-templated DNA replication"/>
    <property type="evidence" value="ECO:0007669"/>
    <property type="project" value="TreeGrafter"/>
</dbReference>
<comment type="caution">
    <text evidence="8">The sequence shown here is derived from an EMBL/GenBank/DDBJ whole genome shotgun (WGS) entry which is preliminary data.</text>
</comment>
<dbReference type="EC" id="2.7.7.7" evidence="1"/>
<dbReference type="PANTHER" id="PTHR34388:SF1">
    <property type="entry name" value="DNA POLYMERASE III SUBUNIT DELTA"/>
    <property type="match status" value="1"/>
</dbReference>
<accession>A0A9X1T5W9</accession>
<dbReference type="AlphaFoldDB" id="A0A9X1T5W9"/>
<evidence type="ECO:0000256" key="4">
    <source>
        <dbReference type="ARBA" id="ARBA00022705"/>
    </source>
</evidence>
<dbReference type="Gene3D" id="1.20.272.10">
    <property type="match status" value="1"/>
</dbReference>
<keyword evidence="3 8" id="KW-0548">Nucleotidyltransferase</keyword>
<keyword evidence="2 8" id="KW-0808">Transferase</keyword>
<organism evidence="8 9">
    <name type="scientific">Rhizobium quercicola</name>
    <dbReference type="NCBI Taxonomy" id="2901226"/>
    <lineage>
        <taxon>Bacteria</taxon>
        <taxon>Pseudomonadati</taxon>
        <taxon>Pseudomonadota</taxon>
        <taxon>Alphaproteobacteria</taxon>
        <taxon>Hyphomicrobiales</taxon>
        <taxon>Rhizobiaceae</taxon>
        <taxon>Rhizobium/Agrobacterium group</taxon>
        <taxon>Rhizobium</taxon>
    </lineage>
</organism>
<evidence type="ECO:0000313" key="8">
    <source>
        <dbReference type="EMBL" id="MCD7108178.1"/>
    </source>
</evidence>
<keyword evidence="9" id="KW-1185">Reference proteome</keyword>
<keyword evidence="4" id="KW-0235">DNA replication</keyword>
<dbReference type="EMBL" id="JAJOZR010000002">
    <property type="protein sequence ID" value="MCD7108178.1"/>
    <property type="molecule type" value="Genomic_DNA"/>
</dbReference>
<protein>
    <recommendedName>
        <fullName evidence="1">DNA-directed DNA polymerase</fullName>
        <ecNumber evidence="1">2.7.7.7</ecNumber>
    </recommendedName>
</protein>
<name>A0A9X1T5W9_9HYPH</name>
<sequence length="345" mass="37384">MSEIKSHEFDGFVERPLPSQRLYLFYGPDRGLVAERAAAIAAKTGIALDDPFSLIKLDGSDLSPGRLADEANALGLFGGGKLVWVRASGTEKALSEGLAYLAEEPPRDAFVIVEAGDLKKGTALRKIGETARSVLSVACYADDVKAINGLIDKELGAAGLRITPAAREALRDLLGADRLASRYEIAKLALYCRDEPVIDESHVLDIIGDASSTSVDDAVDAVLSGDMDRLMTSLRKVEASKTSMFLVLQSCLRQFQQLDILRAEMDAKRLGPSQVTATLGRGIHFRRKPLIEAALKTWGLPAIRRDLQRLQNAILQSRSRQTLEADIASQALIAIAFQAARQRSA</sequence>
<evidence type="ECO:0000256" key="3">
    <source>
        <dbReference type="ARBA" id="ARBA00022695"/>
    </source>
</evidence>
<dbReference type="GO" id="GO:0003677">
    <property type="term" value="F:DNA binding"/>
    <property type="evidence" value="ECO:0007669"/>
    <property type="project" value="InterPro"/>
</dbReference>
<evidence type="ECO:0000256" key="7">
    <source>
        <dbReference type="ARBA" id="ARBA00049244"/>
    </source>
</evidence>
<evidence type="ECO:0000256" key="1">
    <source>
        <dbReference type="ARBA" id="ARBA00012417"/>
    </source>
</evidence>
<evidence type="ECO:0000256" key="6">
    <source>
        <dbReference type="ARBA" id="ARBA00034754"/>
    </source>
</evidence>
<dbReference type="InterPro" id="IPR008921">
    <property type="entry name" value="DNA_pol3_clamp-load_cplx_C"/>
</dbReference>
<dbReference type="SUPFAM" id="SSF48019">
    <property type="entry name" value="post-AAA+ oligomerization domain-like"/>
    <property type="match status" value="1"/>
</dbReference>
<dbReference type="PANTHER" id="PTHR34388">
    <property type="entry name" value="DNA POLYMERASE III SUBUNIT DELTA"/>
    <property type="match status" value="1"/>
</dbReference>
<reference evidence="8" key="1">
    <citation type="submission" date="2021-12" db="EMBL/GenBank/DDBJ databases">
        <authorList>
            <person name="Li Y."/>
        </authorList>
    </citation>
    <scope>NUCLEOTIDE SEQUENCE</scope>
    <source>
        <strain evidence="8">DKSPLA3</strain>
    </source>
</reference>
<dbReference type="Proteomes" id="UP001139089">
    <property type="component" value="Unassembled WGS sequence"/>
</dbReference>
<dbReference type="InterPro" id="IPR027417">
    <property type="entry name" value="P-loop_NTPase"/>
</dbReference>
<evidence type="ECO:0000313" key="9">
    <source>
        <dbReference type="Proteomes" id="UP001139089"/>
    </source>
</evidence>
<proteinExistence type="inferred from homology"/>
<comment type="similarity">
    <text evidence="6">Belongs to the DNA polymerase HolA subunit family.</text>
</comment>
<evidence type="ECO:0000256" key="5">
    <source>
        <dbReference type="ARBA" id="ARBA00022932"/>
    </source>
</evidence>
<dbReference type="NCBIfam" id="TIGR01128">
    <property type="entry name" value="holA"/>
    <property type="match status" value="1"/>
</dbReference>
<dbReference type="Gene3D" id="3.40.50.300">
    <property type="entry name" value="P-loop containing nucleotide triphosphate hydrolases"/>
    <property type="match status" value="1"/>
</dbReference>